<organism evidence="1 2">
    <name type="scientific">Dreissena polymorpha</name>
    <name type="common">Zebra mussel</name>
    <name type="synonym">Mytilus polymorpha</name>
    <dbReference type="NCBI Taxonomy" id="45954"/>
    <lineage>
        <taxon>Eukaryota</taxon>
        <taxon>Metazoa</taxon>
        <taxon>Spiralia</taxon>
        <taxon>Lophotrochozoa</taxon>
        <taxon>Mollusca</taxon>
        <taxon>Bivalvia</taxon>
        <taxon>Autobranchia</taxon>
        <taxon>Heteroconchia</taxon>
        <taxon>Euheterodonta</taxon>
        <taxon>Imparidentia</taxon>
        <taxon>Neoheterodontei</taxon>
        <taxon>Myida</taxon>
        <taxon>Dreissenoidea</taxon>
        <taxon>Dreissenidae</taxon>
        <taxon>Dreissena</taxon>
    </lineage>
</organism>
<dbReference type="EMBL" id="JAIWYP010000002">
    <property type="protein sequence ID" value="KAH3872438.1"/>
    <property type="molecule type" value="Genomic_DNA"/>
</dbReference>
<protein>
    <submittedName>
        <fullName evidence="1">Uncharacterized protein</fullName>
    </submittedName>
</protein>
<evidence type="ECO:0000313" key="1">
    <source>
        <dbReference type="EMBL" id="KAH3872438.1"/>
    </source>
</evidence>
<proteinExistence type="predicted"/>
<comment type="caution">
    <text evidence="1">The sequence shown here is derived from an EMBL/GenBank/DDBJ whole genome shotgun (WGS) entry which is preliminary data.</text>
</comment>
<gene>
    <name evidence="1" type="ORF">DPMN_035654</name>
</gene>
<sequence>MSRLYDTVEPSVIDEDMLQKAVEEQGPKDEAGKIAKAEGIDFADVTSLRLEFLSNIFEYI</sequence>
<evidence type="ECO:0000313" key="2">
    <source>
        <dbReference type="Proteomes" id="UP000828390"/>
    </source>
</evidence>
<keyword evidence="2" id="KW-1185">Reference proteome</keyword>
<reference evidence="1" key="2">
    <citation type="submission" date="2020-11" db="EMBL/GenBank/DDBJ databases">
        <authorList>
            <person name="McCartney M.A."/>
            <person name="Auch B."/>
            <person name="Kono T."/>
            <person name="Mallez S."/>
            <person name="Becker A."/>
            <person name="Gohl D.M."/>
            <person name="Silverstein K.A.T."/>
            <person name="Koren S."/>
            <person name="Bechman K.B."/>
            <person name="Herman A."/>
            <person name="Abrahante J.E."/>
            <person name="Garbe J."/>
        </authorList>
    </citation>
    <scope>NUCLEOTIDE SEQUENCE</scope>
    <source>
        <strain evidence="1">Duluth1</strain>
        <tissue evidence="1">Whole animal</tissue>
    </source>
</reference>
<dbReference type="Proteomes" id="UP000828390">
    <property type="component" value="Unassembled WGS sequence"/>
</dbReference>
<dbReference type="AlphaFoldDB" id="A0A9D4M979"/>
<accession>A0A9D4M979</accession>
<name>A0A9D4M979_DREPO</name>
<reference evidence="1" key="1">
    <citation type="journal article" date="2019" name="bioRxiv">
        <title>The Genome of the Zebra Mussel, Dreissena polymorpha: A Resource for Invasive Species Research.</title>
        <authorList>
            <person name="McCartney M.A."/>
            <person name="Auch B."/>
            <person name="Kono T."/>
            <person name="Mallez S."/>
            <person name="Zhang Y."/>
            <person name="Obille A."/>
            <person name="Becker A."/>
            <person name="Abrahante J.E."/>
            <person name="Garbe J."/>
            <person name="Badalamenti J.P."/>
            <person name="Herman A."/>
            <person name="Mangelson H."/>
            <person name="Liachko I."/>
            <person name="Sullivan S."/>
            <person name="Sone E.D."/>
            <person name="Koren S."/>
            <person name="Silverstein K.A.T."/>
            <person name="Beckman K.B."/>
            <person name="Gohl D.M."/>
        </authorList>
    </citation>
    <scope>NUCLEOTIDE SEQUENCE</scope>
    <source>
        <strain evidence="1">Duluth1</strain>
        <tissue evidence="1">Whole animal</tissue>
    </source>
</reference>